<accession>A0A828Z7T1</accession>
<sequence length="56" mass="6606">MIINKSLSMHKNEDSIRFRNRISRSVLKNRSLIPPLIDEIRKNDAVLFKLRNSIDV</sequence>
<organism evidence="1 2">
    <name type="scientific">Leptospira weilii str. 2006001853</name>
    <dbReference type="NCBI Taxonomy" id="1001589"/>
    <lineage>
        <taxon>Bacteria</taxon>
        <taxon>Pseudomonadati</taxon>
        <taxon>Spirochaetota</taxon>
        <taxon>Spirochaetia</taxon>
        <taxon>Leptospirales</taxon>
        <taxon>Leptospiraceae</taxon>
        <taxon>Leptospira</taxon>
    </lineage>
</organism>
<reference evidence="1 2" key="1">
    <citation type="submission" date="2012-10" db="EMBL/GenBank/DDBJ databases">
        <authorList>
            <person name="Harkins D.M."/>
            <person name="Durkin A.S."/>
            <person name="Brinkac L.M."/>
            <person name="Haft D.H."/>
            <person name="Selengut J.D."/>
            <person name="Sanka R."/>
            <person name="DePew J."/>
            <person name="Purushe J."/>
            <person name="Whelen A.C."/>
            <person name="Vinetz J.M."/>
            <person name="Sutton G.G."/>
            <person name="Nierman W.C."/>
            <person name="Fouts D.E."/>
        </authorList>
    </citation>
    <scope>NUCLEOTIDE SEQUENCE [LARGE SCALE GENOMIC DNA]</scope>
    <source>
        <strain evidence="1 2">2006001853</strain>
    </source>
</reference>
<dbReference type="Proteomes" id="UP000001338">
    <property type="component" value="Unassembled WGS sequence"/>
</dbReference>
<dbReference type="EMBL" id="AFLV02000003">
    <property type="protein sequence ID" value="EKR66509.1"/>
    <property type="molecule type" value="Genomic_DNA"/>
</dbReference>
<protein>
    <submittedName>
        <fullName evidence="1">Uncharacterized protein</fullName>
    </submittedName>
</protein>
<gene>
    <name evidence="1" type="ORF">LEP1GSC036_3448</name>
</gene>
<evidence type="ECO:0000313" key="1">
    <source>
        <dbReference type="EMBL" id="EKR66509.1"/>
    </source>
</evidence>
<evidence type="ECO:0000313" key="2">
    <source>
        <dbReference type="Proteomes" id="UP000001338"/>
    </source>
</evidence>
<dbReference type="AlphaFoldDB" id="A0A828Z7T1"/>
<proteinExistence type="predicted"/>
<comment type="caution">
    <text evidence="1">The sequence shown here is derived from an EMBL/GenBank/DDBJ whole genome shotgun (WGS) entry which is preliminary data.</text>
</comment>
<name>A0A828Z7T1_9LEPT</name>